<sequence length="89" mass="10275">MAKDYVQKYLWRDYGQPFHLAWQITLTADEAVAFLAAVCVLITYTQTRTWSLARQTVIRIVRPIQLPDNDDPNSLRMCQNTLTREATSA</sequence>
<keyword evidence="1" id="KW-1133">Transmembrane helix</keyword>
<evidence type="ECO:0000256" key="1">
    <source>
        <dbReference type="SAM" id="Phobius"/>
    </source>
</evidence>
<dbReference type="AlphaFoldDB" id="A0AAN6XUV1"/>
<evidence type="ECO:0000313" key="3">
    <source>
        <dbReference type="Proteomes" id="UP001301769"/>
    </source>
</evidence>
<gene>
    <name evidence="2" type="ORF">QBC37DRAFT_462185</name>
</gene>
<accession>A0AAN6XUV1</accession>
<evidence type="ECO:0000313" key="2">
    <source>
        <dbReference type="EMBL" id="KAK4205985.1"/>
    </source>
</evidence>
<comment type="caution">
    <text evidence="2">The sequence shown here is derived from an EMBL/GenBank/DDBJ whole genome shotgun (WGS) entry which is preliminary data.</text>
</comment>
<dbReference type="Proteomes" id="UP001301769">
    <property type="component" value="Unassembled WGS sequence"/>
</dbReference>
<keyword evidence="3" id="KW-1185">Reference proteome</keyword>
<proteinExistence type="predicted"/>
<dbReference type="EMBL" id="MU858566">
    <property type="protein sequence ID" value="KAK4205985.1"/>
    <property type="molecule type" value="Genomic_DNA"/>
</dbReference>
<name>A0AAN6XUV1_9PEZI</name>
<organism evidence="2 3">
    <name type="scientific">Rhypophila decipiens</name>
    <dbReference type="NCBI Taxonomy" id="261697"/>
    <lineage>
        <taxon>Eukaryota</taxon>
        <taxon>Fungi</taxon>
        <taxon>Dikarya</taxon>
        <taxon>Ascomycota</taxon>
        <taxon>Pezizomycotina</taxon>
        <taxon>Sordariomycetes</taxon>
        <taxon>Sordariomycetidae</taxon>
        <taxon>Sordariales</taxon>
        <taxon>Naviculisporaceae</taxon>
        <taxon>Rhypophila</taxon>
    </lineage>
</organism>
<reference evidence="2" key="2">
    <citation type="submission" date="2023-05" db="EMBL/GenBank/DDBJ databases">
        <authorList>
            <consortium name="Lawrence Berkeley National Laboratory"/>
            <person name="Steindorff A."/>
            <person name="Hensen N."/>
            <person name="Bonometti L."/>
            <person name="Westerberg I."/>
            <person name="Brannstrom I.O."/>
            <person name="Guillou S."/>
            <person name="Cros-Aarteil S."/>
            <person name="Calhoun S."/>
            <person name="Haridas S."/>
            <person name="Kuo A."/>
            <person name="Mondo S."/>
            <person name="Pangilinan J."/>
            <person name="Riley R."/>
            <person name="Labutti K."/>
            <person name="Andreopoulos B."/>
            <person name="Lipzen A."/>
            <person name="Chen C."/>
            <person name="Yanf M."/>
            <person name="Daum C."/>
            <person name="Ng V."/>
            <person name="Clum A."/>
            <person name="Ohm R."/>
            <person name="Martin F."/>
            <person name="Silar P."/>
            <person name="Natvig D."/>
            <person name="Lalanne C."/>
            <person name="Gautier V."/>
            <person name="Ament-Velasquez S.L."/>
            <person name="Kruys A."/>
            <person name="Hutchinson M.I."/>
            <person name="Powell A.J."/>
            <person name="Barry K."/>
            <person name="Miller A.N."/>
            <person name="Grigoriev I.V."/>
            <person name="Debuchy R."/>
            <person name="Gladieux P."/>
            <person name="Thoren M.H."/>
            <person name="Johannesson H."/>
        </authorList>
    </citation>
    <scope>NUCLEOTIDE SEQUENCE</scope>
    <source>
        <strain evidence="2">PSN293</strain>
    </source>
</reference>
<keyword evidence="1" id="KW-0812">Transmembrane</keyword>
<keyword evidence="1" id="KW-0472">Membrane</keyword>
<protein>
    <submittedName>
        <fullName evidence="2">Uncharacterized protein</fullName>
    </submittedName>
</protein>
<feature type="transmembrane region" description="Helical" evidence="1">
    <location>
        <begin position="20"/>
        <end position="44"/>
    </location>
</feature>
<reference evidence="2" key="1">
    <citation type="journal article" date="2023" name="Mol. Phylogenet. Evol.">
        <title>Genome-scale phylogeny and comparative genomics of the fungal order Sordariales.</title>
        <authorList>
            <person name="Hensen N."/>
            <person name="Bonometti L."/>
            <person name="Westerberg I."/>
            <person name="Brannstrom I.O."/>
            <person name="Guillou S."/>
            <person name="Cros-Aarteil S."/>
            <person name="Calhoun S."/>
            <person name="Haridas S."/>
            <person name="Kuo A."/>
            <person name="Mondo S."/>
            <person name="Pangilinan J."/>
            <person name="Riley R."/>
            <person name="LaButti K."/>
            <person name="Andreopoulos B."/>
            <person name="Lipzen A."/>
            <person name="Chen C."/>
            <person name="Yan M."/>
            <person name="Daum C."/>
            <person name="Ng V."/>
            <person name="Clum A."/>
            <person name="Steindorff A."/>
            <person name="Ohm R.A."/>
            <person name="Martin F."/>
            <person name="Silar P."/>
            <person name="Natvig D.O."/>
            <person name="Lalanne C."/>
            <person name="Gautier V."/>
            <person name="Ament-Velasquez S.L."/>
            <person name="Kruys A."/>
            <person name="Hutchinson M.I."/>
            <person name="Powell A.J."/>
            <person name="Barry K."/>
            <person name="Miller A.N."/>
            <person name="Grigoriev I.V."/>
            <person name="Debuchy R."/>
            <person name="Gladieux P."/>
            <person name="Hiltunen Thoren M."/>
            <person name="Johannesson H."/>
        </authorList>
    </citation>
    <scope>NUCLEOTIDE SEQUENCE</scope>
    <source>
        <strain evidence="2">PSN293</strain>
    </source>
</reference>